<name>A0A7R9EGN3_9NEOP</name>
<evidence type="ECO:0000256" key="1">
    <source>
        <dbReference type="SAM" id="Phobius"/>
    </source>
</evidence>
<proteinExistence type="predicted"/>
<dbReference type="EMBL" id="OB796634">
    <property type="protein sequence ID" value="CAD7433640.1"/>
    <property type="molecule type" value="Genomic_DNA"/>
</dbReference>
<dbReference type="AlphaFoldDB" id="A0A7R9EGN3"/>
<organism evidence="2">
    <name type="scientific">Timema monikensis</name>
    <dbReference type="NCBI Taxonomy" id="170555"/>
    <lineage>
        <taxon>Eukaryota</taxon>
        <taxon>Metazoa</taxon>
        <taxon>Ecdysozoa</taxon>
        <taxon>Arthropoda</taxon>
        <taxon>Hexapoda</taxon>
        <taxon>Insecta</taxon>
        <taxon>Pterygota</taxon>
        <taxon>Neoptera</taxon>
        <taxon>Polyneoptera</taxon>
        <taxon>Phasmatodea</taxon>
        <taxon>Timematodea</taxon>
        <taxon>Timematoidea</taxon>
        <taxon>Timematidae</taxon>
        <taxon>Timema</taxon>
    </lineage>
</organism>
<feature type="transmembrane region" description="Helical" evidence="1">
    <location>
        <begin position="30"/>
        <end position="53"/>
    </location>
</feature>
<keyword evidence="1" id="KW-1133">Transmembrane helix</keyword>
<keyword evidence="1" id="KW-0472">Membrane</keyword>
<reference evidence="2" key="1">
    <citation type="submission" date="2020-11" db="EMBL/GenBank/DDBJ databases">
        <authorList>
            <person name="Tran Van P."/>
        </authorList>
    </citation>
    <scope>NUCLEOTIDE SEQUENCE</scope>
</reference>
<gene>
    <name evidence="2" type="ORF">TMSB3V08_LOCUS10310</name>
</gene>
<protein>
    <submittedName>
        <fullName evidence="2">Uncharacterized protein</fullName>
    </submittedName>
</protein>
<accession>A0A7R9EGN3</accession>
<keyword evidence="1" id="KW-0812">Transmembrane</keyword>
<sequence>MSDRTSSRSPLNDADRRTDAPLSCFRKLLLALYLVVIIVLTVVLILIVVLAPIEETWEKFRGT</sequence>
<evidence type="ECO:0000313" key="2">
    <source>
        <dbReference type="EMBL" id="CAD7433640.1"/>
    </source>
</evidence>